<evidence type="ECO:0000313" key="3">
    <source>
        <dbReference type="Proteomes" id="UP001217089"/>
    </source>
</evidence>
<dbReference type="EMBL" id="JARBDR010000811">
    <property type="protein sequence ID" value="KAJ8306737.1"/>
    <property type="molecule type" value="Genomic_DNA"/>
</dbReference>
<keyword evidence="3" id="KW-1185">Reference proteome</keyword>
<keyword evidence="1" id="KW-0812">Transmembrane</keyword>
<sequence length="114" mass="13555">MDGKTAIEMSMKQEADYEDLRLETDDDREFYKSITRQNTRQQHWMKIILILIIISILLAAISPVITGLLFKFNLHETPRNQEDIHFRMIHLEKEVKNITSDLKQRQIEEKALQT</sequence>
<feature type="transmembrane region" description="Helical" evidence="1">
    <location>
        <begin position="47"/>
        <end position="70"/>
    </location>
</feature>
<organism evidence="2 3">
    <name type="scientific">Tegillarca granosa</name>
    <name type="common">Malaysian cockle</name>
    <name type="synonym">Anadara granosa</name>
    <dbReference type="NCBI Taxonomy" id="220873"/>
    <lineage>
        <taxon>Eukaryota</taxon>
        <taxon>Metazoa</taxon>
        <taxon>Spiralia</taxon>
        <taxon>Lophotrochozoa</taxon>
        <taxon>Mollusca</taxon>
        <taxon>Bivalvia</taxon>
        <taxon>Autobranchia</taxon>
        <taxon>Pteriomorphia</taxon>
        <taxon>Arcoida</taxon>
        <taxon>Arcoidea</taxon>
        <taxon>Arcidae</taxon>
        <taxon>Tegillarca</taxon>
    </lineage>
</organism>
<accession>A0ABQ9ES14</accession>
<evidence type="ECO:0000313" key="2">
    <source>
        <dbReference type="EMBL" id="KAJ8306737.1"/>
    </source>
</evidence>
<comment type="caution">
    <text evidence="2">The sequence shown here is derived from an EMBL/GenBank/DDBJ whole genome shotgun (WGS) entry which is preliminary data.</text>
</comment>
<reference evidence="2 3" key="1">
    <citation type="submission" date="2022-12" db="EMBL/GenBank/DDBJ databases">
        <title>Chromosome-level genome of Tegillarca granosa.</title>
        <authorList>
            <person name="Kim J."/>
        </authorList>
    </citation>
    <scope>NUCLEOTIDE SEQUENCE [LARGE SCALE GENOMIC DNA]</scope>
    <source>
        <strain evidence="2">Teg-2019</strain>
        <tissue evidence="2">Adductor muscle</tissue>
    </source>
</reference>
<protein>
    <submittedName>
        <fullName evidence="2">Uncharacterized protein</fullName>
    </submittedName>
</protein>
<gene>
    <name evidence="2" type="ORF">KUTeg_015778</name>
</gene>
<keyword evidence="1" id="KW-0472">Membrane</keyword>
<dbReference type="Proteomes" id="UP001217089">
    <property type="component" value="Unassembled WGS sequence"/>
</dbReference>
<name>A0ABQ9ES14_TEGGR</name>
<evidence type="ECO:0000256" key="1">
    <source>
        <dbReference type="SAM" id="Phobius"/>
    </source>
</evidence>
<keyword evidence="1" id="KW-1133">Transmembrane helix</keyword>
<proteinExistence type="predicted"/>